<dbReference type="AlphaFoldDB" id="A0A8R2B6Y0"/>
<reference evidence="1" key="2">
    <citation type="submission" date="2022-06" db="UniProtKB">
        <authorList>
            <consortium name="EnsemblMetazoa"/>
        </authorList>
    </citation>
    <scope>IDENTIFICATION</scope>
</reference>
<evidence type="ECO:0000313" key="2">
    <source>
        <dbReference type="Proteomes" id="UP000007819"/>
    </source>
</evidence>
<dbReference type="EnsemblMetazoa" id="XM_008186074.1">
    <property type="protein sequence ID" value="XP_008184296.1"/>
    <property type="gene ID" value="LOC100572486"/>
</dbReference>
<dbReference type="Proteomes" id="UP000007819">
    <property type="component" value="Chromosome X"/>
</dbReference>
<organism evidence="1 2">
    <name type="scientific">Acyrthosiphon pisum</name>
    <name type="common">Pea aphid</name>
    <dbReference type="NCBI Taxonomy" id="7029"/>
    <lineage>
        <taxon>Eukaryota</taxon>
        <taxon>Metazoa</taxon>
        <taxon>Ecdysozoa</taxon>
        <taxon>Arthropoda</taxon>
        <taxon>Hexapoda</taxon>
        <taxon>Insecta</taxon>
        <taxon>Pterygota</taxon>
        <taxon>Neoptera</taxon>
        <taxon>Paraneoptera</taxon>
        <taxon>Hemiptera</taxon>
        <taxon>Sternorrhyncha</taxon>
        <taxon>Aphidomorpha</taxon>
        <taxon>Aphidoidea</taxon>
        <taxon>Aphididae</taxon>
        <taxon>Macrosiphini</taxon>
        <taxon>Acyrthosiphon</taxon>
    </lineage>
</organism>
<evidence type="ECO:0000313" key="1">
    <source>
        <dbReference type="EnsemblMetazoa" id="XP_008184296.1"/>
    </source>
</evidence>
<proteinExistence type="predicted"/>
<dbReference type="OrthoDB" id="6623904at2759"/>
<dbReference type="SUPFAM" id="SSF56219">
    <property type="entry name" value="DNase I-like"/>
    <property type="match status" value="1"/>
</dbReference>
<dbReference type="GeneID" id="100572486"/>
<name>A0A8R2B6Y0_ACYPI</name>
<sequence>MAQSDKNSHEETKDTFYEQLEHTYDSIPRYYTKIIVGDLNARVGREEEYKQTAGSYSLHENSNNNGVRLINFAIGKGMVISSTRLPKKDIYKHTWTSPGGRFNSQIDHVVIDKRHKSSITNVRSYRGADADTDHYLVISDFKVKLSARWSNAKPKGIEKIDVDRLKNEETRKRYEEKIDNKQQ</sequence>
<dbReference type="RefSeq" id="XP_008184296.1">
    <property type="nucleotide sequence ID" value="XM_008186074.1"/>
</dbReference>
<dbReference type="InterPro" id="IPR036691">
    <property type="entry name" value="Endo/exonu/phosph_ase_sf"/>
</dbReference>
<dbReference type="Gene3D" id="3.60.10.10">
    <property type="entry name" value="Endonuclease/exonuclease/phosphatase"/>
    <property type="match status" value="1"/>
</dbReference>
<dbReference type="KEGG" id="api:100572486"/>
<keyword evidence="2" id="KW-1185">Reference proteome</keyword>
<accession>A0A8R2B6Y0</accession>
<evidence type="ECO:0008006" key="3">
    <source>
        <dbReference type="Google" id="ProtNLM"/>
    </source>
</evidence>
<protein>
    <recommendedName>
        <fullName evidence="3">Craniofacial development protein 2-like</fullName>
    </recommendedName>
</protein>
<reference evidence="2" key="1">
    <citation type="submission" date="2010-06" db="EMBL/GenBank/DDBJ databases">
        <authorList>
            <person name="Jiang H."/>
            <person name="Abraham K."/>
            <person name="Ali S."/>
            <person name="Alsbrooks S.L."/>
            <person name="Anim B.N."/>
            <person name="Anosike U.S."/>
            <person name="Attaway T."/>
            <person name="Bandaranaike D.P."/>
            <person name="Battles P.K."/>
            <person name="Bell S.N."/>
            <person name="Bell A.V."/>
            <person name="Beltran B."/>
            <person name="Bickham C."/>
            <person name="Bustamante Y."/>
            <person name="Caleb T."/>
            <person name="Canada A."/>
            <person name="Cardenas V."/>
            <person name="Carter K."/>
            <person name="Chacko J."/>
            <person name="Chandrabose M.N."/>
            <person name="Chavez D."/>
            <person name="Chavez A."/>
            <person name="Chen L."/>
            <person name="Chu H.-S."/>
            <person name="Claassen K.J."/>
            <person name="Cockrell R."/>
            <person name="Collins M."/>
            <person name="Cooper J.A."/>
            <person name="Cree A."/>
            <person name="Curry S.M."/>
            <person name="Da Y."/>
            <person name="Dao M.D."/>
            <person name="Das B."/>
            <person name="Davila M.-L."/>
            <person name="Davy-Carroll L."/>
            <person name="Denson S."/>
            <person name="Dinh H."/>
            <person name="Ebong V.E."/>
            <person name="Edwards J.R."/>
            <person name="Egan A."/>
            <person name="El-Daye J."/>
            <person name="Escobedo L."/>
            <person name="Fernandez S."/>
            <person name="Fernando P.R."/>
            <person name="Flagg N."/>
            <person name="Forbes L.D."/>
            <person name="Fowler R.G."/>
            <person name="Fu Q."/>
            <person name="Gabisi R.A."/>
            <person name="Ganer J."/>
            <person name="Garbino Pronczuk A."/>
            <person name="Garcia R.M."/>
            <person name="Garner T."/>
            <person name="Garrett T.E."/>
            <person name="Gonzalez D.A."/>
            <person name="Hamid H."/>
            <person name="Hawkins E.S."/>
            <person name="Hirani K."/>
            <person name="Hogues M.E."/>
            <person name="Hollins B."/>
            <person name="Hsiao C.-H."/>
            <person name="Jabil R."/>
            <person name="James M.L."/>
            <person name="Jhangiani S.N."/>
            <person name="Johnson B."/>
            <person name="Johnson Q."/>
            <person name="Joshi V."/>
            <person name="Kalu J.B."/>
            <person name="Kam C."/>
            <person name="Kashfia A."/>
            <person name="Keebler J."/>
            <person name="Kisamo H."/>
            <person name="Kovar C.L."/>
            <person name="Lago L.A."/>
            <person name="Lai C.-Y."/>
            <person name="Laidlaw J."/>
            <person name="Lara F."/>
            <person name="Le T.-K."/>
            <person name="Lee S.L."/>
            <person name="Legall F.H."/>
            <person name="Lemon S.J."/>
            <person name="Lewis L.R."/>
            <person name="Li B."/>
            <person name="Liu Y."/>
            <person name="Liu Y.-S."/>
            <person name="Lopez J."/>
            <person name="Lozado R.J."/>
            <person name="Lu J."/>
            <person name="Madu R.C."/>
            <person name="Maheshwari M."/>
            <person name="Maheshwari R."/>
            <person name="Malloy K."/>
            <person name="Martinez E."/>
            <person name="Mathew T."/>
            <person name="Mercado I.C."/>
            <person name="Mercado C."/>
            <person name="Meyer B."/>
            <person name="Montgomery K."/>
            <person name="Morgan M.B."/>
            <person name="Munidasa M."/>
            <person name="Nazareth L.V."/>
            <person name="Nelson J."/>
            <person name="Ng B.M."/>
            <person name="Nguyen N.B."/>
            <person name="Nguyen P.Q."/>
            <person name="Nguyen T."/>
            <person name="Obregon M."/>
            <person name="Okwuonu G.O."/>
            <person name="Onwere C.G."/>
            <person name="Orozco G."/>
            <person name="Parra A."/>
            <person name="Patel S."/>
            <person name="Patil S."/>
            <person name="Perez A."/>
            <person name="Perez Y."/>
            <person name="Pham C."/>
            <person name="Primus E.L."/>
            <person name="Pu L.-L."/>
            <person name="Puazo M."/>
            <person name="Qin X."/>
            <person name="Quiroz J.B."/>
            <person name="Reese J."/>
            <person name="Richards S."/>
            <person name="Rives C.M."/>
            <person name="Robberts R."/>
            <person name="Ruiz S.J."/>
            <person name="Ruiz M.J."/>
            <person name="Santibanez J."/>
            <person name="Schneider B.W."/>
            <person name="Sisson I."/>
            <person name="Smith M."/>
            <person name="Sodergren E."/>
            <person name="Song X.-Z."/>
            <person name="Song B.B."/>
            <person name="Summersgill H."/>
            <person name="Thelus R."/>
            <person name="Thornton R.D."/>
            <person name="Trejos Z.Y."/>
            <person name="Usmani K."/>
            <person name="Vattathil S."/>
            <person name="Villasana D."/>
            <person name="Walker D.L."/>
            <person name="Wang S."/>
            <person name="Wang K."/>
            <person name="White C.S."/>
            <person name="Williams A.C."/>
            <person name="Williamson J."/>
            <person name="Wilson K."/>
            <person name="Woghiren I.O."/>
            <person name="Woodworth J.R."/>
            <person name="Worley K.C."/>
            <person name="Wright R.A."/>
            <person name="Wu W."/>
            <person name="Young L."/>
            <person name="Zhang L."/>
            <person name="Zhang J."/>
            <person name="Zhu Y."/>
            <person name="Muzny D.M."/>
            <person name="Weinstock G."/>
            <person name="Gibbs R.A."/>
        </authorList>
    </citation>
    <scope>NUCLEOTIDE SEQUENCE [LARGE SCALE GENOMIC DNA]</scope>
    <source>
        <strain evidence="2">LSR1</strain>
    </source>
</reference>